<feature type="transmembrane region" description="Helical" evidence="1">
    <location>
        <begin position="117"/>
        <end position="138"/>
    </location>
</feature>
<accession>A0A812DGM1</accession>
<proteinExistence type="predicted"/>
<dbReference type="EMBL" id="CAHIKZ030003683">
    <property type="protein sequence ID" value="CAE1303069.1"/>
    <property type="molecule type" value="Genomic_DNA"/>
</dbReference>
<dbReference type="Proteomes" id="UP000597762">
    <property type="component" value="Unassembled WGS sequence"/>
</dbReference>
<sequence>MFCFIFLHLLYFLSSIRYLLKSNIIYFFLDFHMLISFTFSCFSHHTCYIRSFSSTYISFYNLFFDFLSFFFVPIILSFHSPSNHLFRFLTFFFIPLYYIYIFPFFFFRFFLSSFLSFLSLFSNLYLNLLLFSLMFLFFHSHAAFKHFSPCFEIFYHIRLIMPLSFLFHYQASLFFCLFFLYRFFLFFSFSFSTVLSVFSFFFLKSIVSLCSLKCR</sequence>
<keyword evidence="1" id="KW-0472">Membrane</keyword>
<evidence type="ECO:0000256" key="1">
    <source>
        <dbReference type="SAM" id="Phobius"/>
    </source>
</evidence>
<organism evidence="2 3">
    <name type="scientific">Acanthosepion pharaonis</name>
    <name type="common">Pharaoh cuttlefish</name>
    <name type="synonym">Sepia pharaonis</name>
    <dbReference type="NCBI Taxonomy" id="158019"/>
    <lineage>
        <taxon>Eukaryota</taxon>
        <taxon>Metazoa</taxon>
        <taxon>Spiralia</taxon>
        <taxon>Lophotrochozoa</taxon>
        <taxon>Mollusca</taxon>
        <taxon>Cephalopoda</taxon>
        <taxon>Coleoidea</taxon>
        <taxon>Decapodiformes</taxon>
        <taxon>Sepiida</taxon>
        <taxon>Sepiina</taxon>
        <taxon>Sepiidae</taxon>
        <taxon>Acanthosepion</taxon>
    </lineage>
</organism>
<evidence type="ECO:0000313" key="2">
    <source>
        <dbReference type="EMBL" id="CAE1303069.1"/>
    </source>
</evidence>
<protein>
    <submittedName>
        <fullName evidence="2">Uncharacterized protein</fullName>
    </submittedName>
</protein>
<feature type="transmembrane region" description="Helical" evidence="1">
    <location>
        <begin position="57"/>
        <end position="76"/>
    </location>
</feature>
<keyword evidence="1" id="KW-0812">Transmembrane</keyword>
<feature type="transmembrane region" description="Helical" evidence="1">
    <location>
        <begin position="159"/>
        <end position="181"/>
    </location>
</feature>
<dbReference type="AlphaFoldDB" id="A0A812DGM1"/>
<evidence type="ECO:0000313" key="3">
    <source>
        <dbReference type="Proteomes" id="UP000597762"/>
    </source>
</evidence>
<gene>
    <name evidence="2" type="ORF">SPHA_55366</name>
</gene>
<feature type="transmembrane region" description="Helical" evidence="1">
    <location>
        <begin position="187"/>
        <end position="212"/>
    </location>
</feature>
<comment type="caution">
    <text evidence="2">The sequence shown here is derived from an EMBL/GenBank/DDBJ whole genome shotgun (WGS) entry which is preliminary data.</text>
</comment>
<keyword evidence="3" id="KW-1185">Reference proteome</keyword>
<reference evidence="2" key="1">
    <citation type="submission" date="2021-01" db="EMBL/GenBank/DDBJ databases">
        <authorList>
            <person name="Li R."/>
            <person name="Bekaert M."/>
        </authorList>
    </citation>
    <scope>NUCLEOTIDE SEQUENCE</scope>
    <source>
        <strain evidence="2">Farmed</strain>
    </source>
</reference>
<keyword evidence="1" id="KW-1133">Transmembrane helix</keyword>
<name>A0A812DGM1_ACAPH</name>
<feature type="transmembrane region" description="Helical" evidence="1">
    <location>
        <begin position="24"/>
        <end position="45"/>
    </location>
</feature>
<feature type="transmembrane region" description="Helical" evidence="1">
    <location>
        <begin position="88"/>
        <end position="111"/>
    </location>
</feature>